<feature type="region of interest" description="Disordered" evidence="1">
    <location>
        <begin position="78"/>
        <end position="106"/>
    </location>
</feature>
<keyword evidence="3" id="KW-1185">Reference proteome</keyword>
<name>W4JTF2_HETIT</name>
<dbReference type="EMBL" id="KI925464">
    <property type="protein sequence ID" value="ETW76827.1"/>
    <property type="molecule type" value="Genomic_DNA"/>
</dbReference>
<reference evidence="2 3" key="1">
    <citation type="journal article" date="2012" name="New Phytol.">
        <title>Insight into trade-off between wood decay and parasitism from the genome of a fungal forest pathogen.</title>
        <authorList>
            <person name="Olson A."/>
            <person name="Aerts A."/>
            <person name="Asiegbu F."/>
            <person name="Belbahri L."/>
            <person name="Bouzid O."/>
            <person name="Broberg A."/>
            <person name="Canback B."/>
            <person name="Coutinho P.M."/>
            <person name="Cullen D."/>
            <person name="Dalman K."/>
            <person name="Deflorio G."/>
            <person name="van Diepen L.T."/>
            <person name="Dunand C."/>
            <person name="Duplessis S."/>
            <person name="Durling M."/>
            <person name="Gonthier P."/>
            <person name="Grimwood J."/>
            <person name="Fossdal C.G."/>
            <person name="Hansson D."/>
            <person name="Henrissat B."/>
            <person name="Hietala A."/>
            <person name="Himmelstrand K."/>
            <person name="Hoffmeister D."/>
            <person name="Hogberg N."/>
            <person name="James T.Y."/>
            <person name="Karlsson M."/>
            <person name="Kohler A."/>
            <person name="Kues U."/>
            <person name="Lee Y.H."/>
            <person name="Lin Y.C."/>
            <person name="Lind M."/>
            <person name="Lindquist E."/>
            <person name="Lombard V."/>
            <person name="Lucas S."/>
            <person name="Lunden K."/>
            <person name="Morin E."/>
            <person name="Murat C."/>
            <person name="Park J."/>
            <person name="Raffaello T."/>
            <person name="Rouze P."/>
            <person name="Salamov A."/>
            <person name="Schmutz J."/>
            <person name="Solheim H."/>
            <person name="Stahlberg J."/>
            <person name="Velez H."/>
            <person name="de Vries R.P."/>
            <person name="Wiebenga A."/>
            <person name="Woodward S."/>
            <person name="Yakovlev I."/>
            <person name="Garbelotto M."/>
            <person name="Martin F."/>
            <person name="Grigoriev I.V."/>
            <person name="Stenlid J."/>
        </authorList>
    </citation>
    <scope>NUCLEOTIDE SEQUENCE [LARGE SCALE GENOMIC DNA]</scope>
    <source>
        <strain evidence="2 3">TC 32-1</strain>
    </source>
</reference>
<gene>
    <name evidence="2" type="ORF">HETIRDRAFT_328814</name>
</gene>
<evidence type="ECO:0000256" key="1">
    <source>
        <dbReference type="SAM" id="MobiDB-lite"/>
    </source>
</evidence>
<accession>W4JTF2</accession>
<sequence length="106" mass="12040">MDVGFRRGRRCERCPRQLVDGGERGWSAHGRTPLWRERPDSDRIAAAAGRHRPGVRAVRRNRILPTFVCLTSAIHPGHRVDPARSHVGARGHERHPVKRTERTPSC</sequence>
<feature type="compositionally biased region" description="Basic residues" evidence="1">
    <location>
        <begin position="87"/>
        <end position="97"/>
    </location>
</feature>
<dbReference type="AlphaFoldDB" id="W4JTF2"/>
<dbReference type="KEGG" id="hir:HETIRDRAFT_328814"/>
<evidence type="ECO:0000313" key="2">
    <source>
        <dbReference type="EMBL" id="ETW76827.1"/>
    </source>
</evidence>
<dbReference type="InParanoid" id="W4JTF2"/>
<dbReference type="Proteomes" id="UP000030671">
    <property type="component" value="Unassembled WGS sequence"/>
</dbReference>
<proteinExistence type="predicted"/>
<dbReference type="RefSeq" id="XP_009551695.1">
    <property type="nucleotide sequence ID" value="XM_009553400.1"/>
</dbReference>
<organism evidence="2 3">
    <name type="scientific">Heterobasidion irregulare (strain TC 32-1)</name>
    <dbReference type="NCBI Taxonomy" id="747525"/>
    <lineage>
        <taxon>Eukaryota</taxon>
        <taxon>Fungi</taxon>
        <taxon>Dikarya</taxon>
        <taxon>Basidiomycota</taxon>
        <taxon>Agaricomycotina</taxon>
        <taxon>Agaricomycetes</taxon>
        <taxon>Russulales</taxon>
        <taxon>Bondarzewiaceae</taxon>
        <taxon>Heterobasidion</taxon>
        <taxon>Heterobasidion annosum species complex</taxon>
    </lineage>
</organism>
<dbReference type="GeneID" id="20671445"/>
<evidence type="ECO:0000313" key="3">
    <source>
        <dbReference type="Proteomes" id="UP000030671"/>
    </source>
</evidence>
<dbReference type="HOGENOM" id="CLU_2223612_0_0_1"/>
<protein>
    <submittedName>
        <fullName evidence="2">Uncharacterized protein</fullName>
    </submittedName>
</protein>